<dbReference type="SMART" id="SM01325">
    <property type="entry name" value="DUF3160"/>
    <property type="match status" value="1"/>
</dbReference>
<keyword evidence="4" id="KW-1185">Reference proteome</keyword>
<dbReference type="Proteomes" id="UP000199400">
    <property type="component" value="Unassembled WGS sequence"/>
</dbReference>
<evidence type="ECO:0000313" key="4">
    <source>
        <dbReference type="Proteomes" id="UP000199400"/>
    </source>
</evidence>
<dbReference type="Pfam" id="PF11369">
    <property type="entry name" value="DUF3160"/>
    <property type="match status" value="1"/>
</dbReference>
<organism evidence="3 4">
    <name type="scientific">Nannocystis exedens</name>
    <dbReference type="NCBI Taxonomy" id="54"/>
    <lineage>
        <taxon>Bacteria</taxon>
        <taxon>Pseudomonadati</taxon>
        <taxon>Myxococcota</taxon>
        <taxon>Polyangia</taxon>
        <taxon>Nannocystales</taxon>
        <taxon>Nannocystaceae</taxon>
        <taxon>Nannocystis</taxon>
    </lineage>
</organism>
<keyword evidence="2" id="KW-0732">Signal</keyword>
<dbReference type="EMBL" id="FOMX01000007">
    <property type="protein sequence ID" value="SFE02673.1"/>
    <property type="molecule type" value="Genomic_DNA"/>
</dbReference>
<dbReference type="STRING" id="54.SAMN02745121_02741"/>
<sequence>MTLLRLTSSFIALALAVTACQPDGSDGGSGPSPAPEVEQPAPDPWIAENYAPVQEEAKKLSVDQFLELYPQPAYVASVSYDALKAAGLDLIRPYAGLTEAHDKLLATNGFVAVDAAETQTFATTYLDIYDNDLPVLVTADSMLYALHKSFDSMLMYFERTVLRQEMARMLETSHKALGERLAKLPPDLAAAAADLDVYLTVARSLLTGFAQPVGDDPAVQDKVDRILAAATSLQPATLDLFGVAVDYDFSQLEPRGHYEGDTDLQTYFQAMIWLGRTDLPMVVYDQEQKPQFNRRGLDAAFLLHHVLQDSGAEANWKRIDKTISLLIGERDSMSPADMTAYMDAVKAHTPEELVKLSDEVVYKALIDGDYGIQRIMSQIMFTDPNDPQLMLPRVFHLMGQRFTIDSYVFNNVTYDRVQDLRTGTKVTRMLPSELDVQFVLGNNAAAHHLKPELDKYGYQGTLHEMRFLVDSHPQEFWDNSFYNGWLAAIRALGDHSEFDNLPESMRTAAWADKGLNTQTASWAELRHDTLLYVKQSYSGGNGCEYIDAYVEPVPALYNRLAHLGDLGLELTGELAGEGFEVGSAQSFFTHLKDVSTTLESIAQKEIDGQALTTAEYDFLRGTIEMELVGCGEVQYDGWYGKLFFDQAKIAEFEPTIADVHTAPTDADGNPKGWVLHAATGRPMLMVFTLEDCSGTRAYVGPVSSFHSVLTENYDRQTDSAWAEQLAGDPPPRPSWTESFVR</sequence>
<feature type="chain" id="PRO_5011560620" description="DUF3160 domain-containing protein" evidence="2">
    <location>
        <begin position="20"/>
        <end position="741"/>
    </location>
</feature>
<dbReference type="OrthoDB" id="353549at2"/>
<dbReference type="InterPro" id="IPR022601">
    <property type="entry name" value="DUF3160"/>
</dbReference>
<evidence type="ECO:0000256" key="1">
    <source>
        <dbReference type="SAM" id="MobiDB-lite"/>
    </source>
</evidence>
<gene>
    <name evidence="3" type="ORF">SAMN02745121_02741</name>
</gene>
<evidence type="ECO:0000313" key="3">
    <source>
        <dbReference type="EMBL" id="SFE02673.1"/>
    </source>
</evidence>
<protein>
    <recommendedName>
        <fullName evidence="5">DUF3160 domain-containing protein</fullName>
    </recommendedName>
</protein>
<dbReference type="PROSITE" id="PS51257">
    <property type="entry name" value="PROKAR_LIPOPROTEIN"/>
    <property type="match status" value="1"/>
</dbReference>
<dbReference type="AlphaFoldDB" id="A0A1I1XAB4"/>
<reference evidence="4" key="1">
    <citation type="submission" date="2016-10" db="EMBL/GenBank/DDBJ databases">
        <authorList>
            <person name="Varghese N."/>
            <person name="Submissions S."/>
        </authorList>
    </citation>
    <scope>NUCLEOTIDE SEQUENCE [LARGE SCALE GENOMIC DNA]</scope>
    <source>
        <strain evidence="4">ATCC 25963</strain>
    </source>
</reference>
<evidence type="ECO:0000256" key="2">
    <source>
        <dbReference type="SAM" id="SignalP"/>
    </source>
</evidence>
<name>A0A1I1XAB4_9BACT</name>
<accession>A0A1I1XAB4</accession>
<feature type="region of interest" description="Disordered" evidence="1">
    <location>
        <begin position="22"/>
        <end position="43"/>
    </location>
</feature>
<evidence type="ECO:0008006" key="5">
    <source>
        <dbReference type="Google" id="ProtNLM"/>
    </source>
</evidence>
<proteinExistence type="predicted"/>
<feature type="signal peptide" evidence="2">
    <location>
        <begin position="1"/>
        <end position="19"/>
    </location>
</feature>
<dbReference type="RefSeq" id="WP_096328891.1">
    <property type="nucleotide sequence ID" value="NZ_FOMX01000007.1"/>
</dbReference>